<dbReference type="EC" id="1.2.1.71" evidence="7"/>
<evidence type="ECO:0000256" key="2">
    <source>
        <dbReference type="ARBA" id="ARBA00023002"/>
    </source>
</evidence>
<dbReference type="InterPro" id="IPR016162">
    <property type="entry name" value="Ald_DH_N"/>
</dbReference>
<dbReference type="Pfam" id="PF00171">
    <property type="entry name" value="Aldedh"/>
    <property type="match status" value="1"/>
</dbReference>
<comment type="similarity">
    <text evidence="5">Belongs to the aldehyde dehydrogenase family.</text>
</comment>
<dbReference type="PROSITE" id="PS00070">
    <property type="entry name" value="ALDEHYDE_DEHYDR_CYS"/>
    <property type="match status" value="1"/>
</dbReference>
<keyword evidence="8" id="KW-1185">Reference proteome</keyword>
<dbReference type="NCBIfam" id="NF006992">
    <property type="entry name" value="PRK09457.1"/>
    <property type="match status" value="1"/>
</dbReference>
<feature type="active site" evidence="4">
    <location>
        <position position="229"/>
    </location>
</feature>
<keyword evidence="3" id="KW-0520">NAD</keyword>
<evidence type="ECO:0000256" key="3">
    <source>
        <dbReference type="ARBA" id="ARBA00023027"/>
    </source>
</evidence>
<dbReference type="GO" id="GO:0006527">
    <property type="term" value="P:L-arginine catabolic process"/>
    <property type="evidence" value="ECO:0007669"/>
    <property type="project" value="InterPro"/>
</dbReference>
<evidence type="ECO:0000256" key="5">
    <source>
        <dbReference type="RuleBase" id="RU003345"/>
    </source>
</evidence>
<dbReference type="Proteomes" id="UP000428803">
    <property type="component" value="Chromosome"/>
</dbReference>
<protein>
    <submittedName>
        <fullName evidence="7">Succinylglutamate-semialdehyde dehydrogenase</fullName>
        <ecNumber evidence="7">1.2.1.71</ecNumber>
    </submittedName>
</protein>
<dbReference type="GO" id="GO:0043824">
    <property type="term" value="F:succinylglutamate-semialdehyde dehydrogenase activity"/>
    <property type="evidence" value="ECO:0007669"/>
    <property type="project" value="UniProtKB-EC"/>
</dbReference>
<dbReference type="CDD" id="cd07095">
    <property type="entry name" value="ALDH_SGSD_AstD"/>
    <property type="match status" value="1"/>
</dbReference>
<dbReference type="RefSeq" id="WP_158900162.1">
    <property type="nucleotide sequence ID" value="NZ_CP035733.1"/>
</dbReference>
<dbReference type="InterPro" id="IPR016161">
    <property type="entry name" value="Ald_DH/histidinol_DH"/>
</dbReference>
<dbReference type="PANTHER" id="PTHR11699">
    <property type="entry name" value="ALDEHYDE DEHYDROGENASE-RELATED"/>
    <property type="match status" value="1"/>
</dbReference>
<dbReference type="InterPro" id="IPR016160">
    <property type="entry name" value="Ald_DH_CS_CYS"/>
</dbReference>
<name>A0A6I6L4A4_9SPHN</name>
<reference evidence="8" key="1">
    <citation type="submission" date="2019-01" db="EMBL/GenBank/DDBJ databases">
        <title>Sphingorhabdus lacus sp.nov., isolated from an oligotrophic freshwater lake.</title>
        <authorList>
            <person name="Park M."/>
        </authorList>
    </citation>
    <scope>NUCLEOTIDE SEQUENCE [LARGE SCALE GENOMIC DNA]</scope>
    <source>
        <strain evidence="8">IMCC1753</strain>
    </source>
</reference>
<dbReference type="NCBIfam" id="TIGR03240">
    <property type="entry name" value="arg_catab_astD"/>
    <property type="match status" value="1"/>
</dbReference>
<evidence type="ECO:0000256" key="1">
    <source>
        <dbReference type="ARBA" id="ARBA00022503"/>
    </source>
</evidence>
<keyword evidence="1" id="KW-0056">Arginine metabolism</keyword>
<dbReference type="Gene3D" id="3.40.605.10">
    <property type="entry name" value="Aldehyde Dehydrogenase, Chain A, domain 1"/>
    <property type="match status" value="1"/>
</dbReference>
<accession>A0A6I6L4A4</accession>
<dbReference type="InterPro" id="IPR029510">
    <property type="entry name" value="Ald_DH_CS_GLU"/>
</dbReference>
<evidence type="ECO:0000256" key="4">
    <source>
        <dbReference type="PROSITE-ProRule" id="PRU10007"/>
    </source>
</evidence>
<dbReference type="AlphaFoldDB" id="A0A6I6L4A4"/>
<gene>
    <name evidence="7" type="primary">astD</name>
    <name evidence="7" type="ORF">EUU25_08720</name>
</gene>
<proteinExistence type="inferred from homology"/>
<dbReference type="InterPro" id="IPR015590">
    <property type="entry name" value="Aldehyde_DH_dom"/>
</dbReference>
<evidence type="ECO:0000259" key="6">
    <source>
        <dbReference type="Pfam" id="PF00171"/>
    </source>
</evidence>
<keyword evidence="2 5" id="KW-0560">Oxidoreductase</keyword>
<feature type="domain" description="Aldehyde dehydrogenase" evidence="6">
    <location>
        <begin position="4"/>
        <end position="445"/>
    </location>
</feature>
<evidence type="ECO:0000313" key="8">
    <source>
        <dbReference type="Proteomes" id="UP000428803"/>
    </source>
</evidence>
<dbReference type="PROSITE" id="PS00687">
    <property type="entry name" value="ALDEHYDE_DEHYDR_GLU"/>
    <property type="match status" value="1"/>
</dbReference>
<dbReference type="InterPro" id="IPR016163">
    <property type="entry name" value="Ald_DH_C"/>
</dbReference>
<dbReference type="InterPro" id="IPR017649">
    <property type="entry name" value="SuccinylGlu_semiald_DH_AstD"/>
</dbReference>
<dbReference type="Gene3D" id="3.40.309.10">
    <property type="entry name" value="Aldehyde Dehydrogenase, Chain A, domain 2"/>
    <property type="match status" value="1"/>
</dbReference>
<dbReference type="OrthoDB" id="9802947at2"/>
<evidence type="ECO:0000313" key="7">
    <source>
        <dbReference type="EMBL" id="QGY80695.1"/>
    </source>
</evidence>
<organism evidence="7 8">
    <name type="scientific">Sphingorhabdus lacus</name>
    <dbReference type="NCBI Taxonomy" id="392610"/>
    <lineage>
        <taxon>Bacteria</taxon>
        <taxon>Pseudomonadati</taxon>
        <taxon>Pseudomonadota</taxon>
        <taxon>Alphaproteobacteria</taxon>
        <taxon>Sphingomonadales</taxon>
        <taxon>Sphingomonadaceae</taxon>
        <taxon>Sphingorhabdus</taxon>
    </lineage>
</organism>
<dbReference type="KEGG" id="slaa:EUU25_08720"/>
<dbReference type="SUPFAM" id="SSF53720">
    <property type="entry name" value="ALDH-like"/>
    <property type="match status" value="1"/>
</dbReference>
<dbReference type="EMBL" id="CP035733">
    <property type="protein sequence ID" value="QGY80695.1"/>
    <property type="molecule type" value="Genomic_DNA"/>
</dbReference>
<sequence>MAAMASFCPASGELVWQGKTAGPEDVNATVTLARNAFDGWAGTPLTERINHILKYRQRLTDRSDPLATAISRETGKPLWEARQEVTAMINKVEISIQALHERAGEIERGCAFGRSILRHRPHGVIAVFGPYNFPGHLPNGHFVPALLAGNTIVFKPSEESPLVGEMIGELMEQSGLPHGVFNIVQGGRDTGIALADAWIDGLLFTGSAKTGAHFRRQFVDRPEVILALELGGNNPLIAWDGEPSAVASIVVASAFISTGQRCSCARRLIIPDSSTGDGFLSAVVDYARRLSIGNWDDTTEPSMGPLVSETAADRVRTAYDNLVASGARVVLPLLTPIGRSRAFLKPAIIDVTGIHVPDEEIFGPVLQVVRVPDFDAAIRIANDTAFGLAGGLISSNRSLWNRYSRRARVGVCNWNRPTTGAAGTMPFGGLGASGNHRPSAYYAADYCAYPVASFEAESVIDQSDDIRGLRTASEEPSSVA</sequence>
<dbReference type="FunFam" id="3.40.605.10:FF:000010">
    <property type="entry name" value="N-succinylglutamate 5-semialdehyde dehydrogenase"/>
    <property type="match status" value="1"/>
</dbReference>